<dbReference type="RefSeq" id="WP_161432088.1">
    <property type="nucleotide sequence ID" value="NZ_WUTT01000001.1"/>
</dbReference>
<evidence type="ECO:0000259" key="2">
    <source>
        <dbReference type="Pfam" id="PF09084"/>
    </source>
</evidence>
<accession>A0A7X4W5P5</accession>
<dbReference type="InterPro" id="IPR015168">
    <property type="entry name" value="SsuA/THI5"/>
</dbReference>
<feature type="domain" description="SsuA/THI5-like" evidence="2">
    <location>
        <begin position="117"/>
        <end position="329"/>
    </location>
</feature>
<name>A0A7X4W5P5_9GAMM</name>
<organism evidence="3 4">
    <name type="scientific">Halomonas alimentaria</name>
    <dbReference type="NCBI Taxonomy" id="147248"/>
    <lineage>
        <taxon>Bacteria</taxon>
        <taxon>Pseudomonadati</taxon>
        <taxon>Pseudomonadota</taxon>
        <taxon>Gammaproteobacteria</taxon>
        <taxon>Oceanospirillales</taxon>
        <taxon>Halomonadaceae</taxon>
        <taxon>Halomonas</taxon>
    </lineage>
</organism>
<protein>
    <submittedName>
        <fullName evidence="3">ABC transporter substrate-binding protein</fullName>
    </submittedName>
</protein>
<dbReference type="PANTHER" id="PTHR31528:SF3">
    <property type="entry name" value="THIAMINE BIOSYNTHESIS PROTEIN HI_0357-RELATED"/>
    <property type="match status" value="1"/>
</dbReference>
<comment type="caution">
    <text evidence="3">The sequence shown here is derived from an EMBL/GenBank/DDBJ whole genome shotgun (WGS) entry which is preliminary data.</text>
</comment>
<dbReference type="AlphaFoldDB" id="A0A7X4W5P5"/>
<dbReference type="SUPFAM" id="SSF53850">
    <property type="entry name" value="Periplasmic binding protein-like II"/>
    <property type="match status" value="1"/>
</dbReference>
<dbReference type="Pfam" id="PF09084">
    <property type="entry name" value="NMT1"/>
    <property type="match status" value="1"/>
</dbReference>
<reference evidence="3 4" key="1">
    <citation type="submission" date="2019-12" db="EMBL/GenBank/DDBJ databases">
        <title>Draft genome sequencing of Halomonas alimentaria DSM 15356.</title>
        <authorList>
            <person name="Pandiyan K."/>
            <person name="Kushwaha P."/>
            <person name="Gowdham M."/>
            <person name="Chakdar H."/>
            <person name="Singh A."/>
            <person name="Kumar M."/>
            <person name="Saxena A.K."/>
        </authorList>
    </citation>
    <scope>NUCLEOTIDE SEQUENCE [LARGE SCALE GENOMIC DNA]</scope>
    <source>
        <strain evidence="3 4">DSM 15356</strain>
    </source>
</reference>
<dbReference type="GO" id="GO:0009228">
    <property type="term" value="P:thiamine biosynthetic process"/>
    <property type="evidence" value="ECO:0007669"/>
    <property type="project" value="InterPro"/>
</dbReference>
<feature type="region of interest" description="Disordered" evidence="1">
    <location>
        <begin position="42"/>
        <end position="100"/>
    </location>
</feature>
<dbReference type="OrthoDB" id="5348911at2"/>
<keyword evidence="4" id="KW-1185">Reference proteome</keyword>
<dbReference type="Proteomes" id="UP000487929">
    <property type="component" value="Unassembled WGS sequence"/>
</dbReference>
<sequence>MPNHPASVLWRCSRLVLCLLLALGLLTSLTWAEESLEPPEAPLTLGGDVMVPDLDATPEQQTATPSLPRIEEPPVDETAGAEPDTPVPSVTHAPAEPLEPPPLESLTIMLDWYPGLHHAALILAAGNGLPQREGLELELTTPADPGAPLRLLDANLVDLALTHQLQLHLQVARGKSAVRVATLADTPLAGVVIRESTDVEGPEDLAGLTLGYATEDGRDILLPALIAPHGIAQGEVSMVETGFALATAMTEQSLDGLVTPLRLTLPRQLADRGVSTRQLNVEKHGIPFHDGLILVANRDRLARLREPIIELVDILRDTTLWMIENPEMAWEALVELEPTIDTPANRDAWNATLMRLSAQPAALDSRRYGQVEAYLHENGLIESISPLERLAVDLGAD</sequence>
<dbReference type="PANTHER" id="PTHR31528">
    <property type="entry name" value="4-AMINO-5-HYDROXYMETHYL-2-METHYLPYRIMIDINE PHOSPHATE SYNTHASE THI11-RELATED"/>
    <property type="match status" value="1"/>
</dbReference>
<evidence type="ECO:0000313" key="4">
    <source>
        <dbReference type="Proteomes" id="UP000487929"/>
    </source>
</evidence>
<evidence type="ECO:0000256" key="1">
    <source>
        <dbReference type="SAM" id="MobiDB-lite"/>
    </source>
</evidence>
<proteinExistence type="predicted"/>
<dbReference type="Gene3D" id="3.40.190.10">
    <property type="entry name" value="Periplasmic binding protein-like II"/>
    <property type="match status" value="2"/>
</dbReference>
<dbReference type="InterPro" id="IPR027939">
    <property type="entry name" value="NMT1/THI5"/>
</dbReference>
<evidence type="ECO:0000313" key="3">
    <source>
        <dbReference type="EMBL" id="NAW34843.1"/>
    </source>
</evidence>
<dbReference type="EMBL" id="WUTT01000001">
    <property type="protein sequence ID" value="NAW34843.1"/>
    <property type="molecule type" value="Genomic_DNA"/>
</dbReference>
<gene>
    <name evidence="3" type="ORF">GRB96_10505</name>
</gene>